<evidence type="ECO:0000256" key="17">
    <source>
        <dbReference type="SAM" id="Phobius"/>
    </source>
</evidence>
<dbReference type="AlphaFoldDB" id="A0A0L0DM91"/>
<gene>
    <name evidence="18" type="ORF">AMSG_09431</name>
</gene>
<dbReference type="GO" id="GO:0005267">
    <property type="term" value="F:potassium channel activity"/>
    <property type="evidence" value="ECO:0007669"/>
    <property type="project" value="UniProtKB-KW"/>
</dbReference>
<dbReference type="Pfam" id="PF06736">
    <property type="entry name" value="TMEM175"/>
    <property type="match status" value="2"/>
</dbReference>
<dbReference type="OrthoDB" id="203835at2759"/>
<keyword evidence="19" id="KW-1185">Reference proteome</keyword>
<dbReference type="PANTHER" id="PTHR31462">
    <property type="entry name" value="ENDOSOMAL/LYSOSOMAL POTASSIUM CHANNEL TMEM175"/>
    <property type="match status" value="1"/>
</dbReference>
<dbReference type="RefSeq" id="XP_013754793.1">
    <property type="nucleotide sequence ID" value="XM_013899339.1"/>
</dbReference>
<feature type="transmembrane region" description="Helical" evidence="17">
    <location>
        <begin position="367"/>
        <end position="392"/>
    </location>
</feature>
<reference evidence="18 19" key="1">
    <citation type="submission" date="2010-05" db="EMBL/GenBank/DDBJ databases">
        <title>The Genome Sequence of Thecamonas trahens ATCC 50062.</title>
        <authorList>
            <consortium name="The Broad Institute Genome Sequencing Platform"/>
            <person name="Russ C."/>
            <person name="Cuomo C."/>
            <person name="Shea T."/>
            <person name="Young S.K."/>
            <person name="Zeng Q."/>
            <person name="Koehrsen M."/>
            <person name="Haas B."/>
            <person name="Borodovsky M."/>
            <person name="Guigo R."/>
            <person name="Alvarado L."/>
            <person name="Berlin A."/>
            <person name="Bochicchio J."/>
            <person name="Borenstein D."/>
            <person name="Chapman S."/>
            <person name="Chen Z."/>
            <person name="Freedman E."/>
            <person name="Gellesch M."/>
            <person name="Goldberg J."/>
            <person name="Griggs A."/>
            <person name="Gujja S."/>
            <person name="Heilman E."/>
            <person name="Heiman D."/>
            <person name="Hepburn T."/>
            <person name="Howarth C."/>
            <person name="Jen D."/>
            <person name="Larson L."/>
            <person name="Mehta T."/>
            <person name="Park D."/>
            <person name="Pearson M."/>
            <person name="Roberts A."/>
            <person name="Saif S."/>
            <person name="Shenoy N."/>
            <person name="Sisk P."/>
            <person name="Stolte C."/>
            <person name="Sykes S."/>
            <person name="Thomson T."/>
            <person name="Walk T."/>
            <person name="White J."/>
            <person name="Yandava C."/>
            <person name="Burger G."/>
            <person name="Gray M.W."/>
            <person name="Holland P.W.H."/>
            <person name="King N."/>
            <person name="Lang F.B.F."/>
            <person name="Roger A.J."/>
            <person name="Ruiz-Trillo I."/>
            <person name="Lander E."/>
            <person name="Nusbaum C."/>
        </authorList>
    </citation>
    <scope>NUCLEOTIDE SEQUENCE [LARGE SCALE GENOMIC DNA]</scope>
    <source>
        <strain evidence="18 19">ATCC 50062</strain>
    </source>
</reference>
<organism evidence="18 19">
    <name type="scientific">Thecamonas trahens ATCC 50062</name>
    <dbReference type="NCBI Taxonomy" id="461836"/>
    <lineage>
        <taxon>Eukaryota</taxon>
        <taxon>Apusozoa</taxon>
        <taxon>Apusomonadida</taxon>
        <taxon>Apusomonadidae</taxon>
        <taxon>Thecamonas</taxon>
    </lineage>
</organism>
<dbReference type="GO" id="GO:0016020">
    <property type="term" value="C:membrane"/>
    <property type="evidence" value="ECO:0007669"/>
    <property type="project" value="UniProtKB-SubCell"/>
</dbReference>
<keyword evidence="3" id="KW-0813">Transport</keyword>
<comment type="similarity">
    <text evidence="2">Belongs to the TMEM175 family.</text>
</comment>
<evidence type="ECO:0000256" key="5">
    <source>
        <dbReference type="ARBA" id="ARBA00022692"/>
    </source>
</evidence>
<keyword evidence="10 17" id="KW-0472">Membrane</keyword>
<evidence type="ECO:0000256" key="10">
    <source>
        <dbReference type="ARBA" id="ARBA00023136"/>
    </source>
</evidence>
<keyword evidence="11" id="KW-0407">Ion channel</keyword>
<evidence type="ECO:0000256" key="16">
    <source>
        <dbReference type="ARBA" id="ARBA00044317"/>
    </source>
</evidence>
<evidence type="ECO:0000256" key="13">
    <source>
        <dbReference type="ARBA" id="ARBA00030477"/>
    </source>
</evidence>
<feature type="transmembrane region" description="Helical" evidence="17">
    <location>
        <begin position="334"/>
        <end position="355"/>
    </location>
</feature>
<evidence type="ECO:0000256" key="2">
    <source>
        <dbReference type="ARBA" id="ARBA00006920"/>
    </source>
</evidence>
<keyword evidence="7" id="KW-0630">Potassium</keyword>
<keyword evidence="6" id="KW-0631">Potassium channel</keyword>
<feature type="transmembrane region" description="Helical" evidence="17">
    <location>
        <begin position="228"/>
        <end position="247"/>
    </location>
</feature>
<feature type="transmembrane region" description="Helical" evidence="17">
    <location>
        <begin position="433"/>
        <end position="454"/>
    </location>
</feature>
<comment type="catalytic activity">
    <reaction evidence="14">
        <text>K(+)(in) = K(+)(out)</text>
        <dbReference type="Rhea" id="RHEA:29463"/>
        <dbReference type="ChEBI" id="CHEBI:29103"/>
    </reaction>
</comment>
<comment type="subcellular location">
    <subcellularLocation>
        <location evidence="1">Membrane</location>
        <topology evidence="1">Multi-pass membrane protein</topology>
    </subcellularLocation>
</comment>
<protein>
    <recommendedName>
        <fullName evidence="15">Endosomal/lysosomal proton channel TMEM175</fullName>
    </recommendedName>
    <alternativeName>
        <fullName evidence="16">Potassium channel TMEM175</fullName>
    </alternativeName>
    <alternativeName>
        <fullName evidence="13">Transmembrane protein 175</fullName>
    </alternativeName>
</protein>
<keyword evidence="9" id="KW-0406">Ion transport</keyword>
<evidence type="ECO:0000256" key="8">
    <source>
        <dbReference type="ARBA" id="ARBA00022989"/>
    </source>
</evidence>
<keyword evidence="5 17" id="KW-0812">Transmembrane</keyword>
<comment type="catalytic activity">
    <reaction evidence="12">
        <text>H(+)(in) = H(+)(out)</text>
        <dbReference type="Rhea" id="RHEA:34979"/>
        <dbReference type="ChEBI" id="CHEBI:15378"/>
    </reaction>
</comment>
<evidence type="ECO:0000313" key="19">
    <source>
        <dbReference type="Proteomes" id="UP000054408"/>
    </source>
</evidence>
<dbReference type="GO" id="GO:0015252">
    <property type="term" value="F:proton channel activity"/>
    <property type="evidence" value="ECO:0007669"/>
    <property type="project" value="InterPro"/>
</dbReference>
<evidence type="ECO:0000256" key="7">
    <source>
        <dbReference type="ARBA" id="ARBA00022958"/>
    </source>
</evidence>
<feature type="transmembrane region" description="Helical" evidence="17">
    <location>
        <begin position="143"/>
        <end position="164"/>
    </location>
</feature>
<feature type="transmembrane region" description="Helical" evidence="17">
    <location>
        <begin position="398"/>
        <end position="421"/>
    </location>
</feature>
<keyword evidence="4" id="KW-0633">Potassium transport</keyword>
<evidence type="ECO:0000256" key="14">
    <source>
        <dbReference type="ARBA" id="ARBA00034430"/>
    </source>
</evidence>
<name>A0A0L0DM91_THETB</name>
<evidence type="ECO:0000256" key="9">
    <source>
        <dbReference type="ARBA" id="ARBA00023065"/>
    </source>
</evidence>
<feature type="transmembrane region" description="Helical" evidence="17">
    <location>
        <begin position="109"/>
        <end position="131"/>
    </location>
</feature>
<evidence type="ECO:0000256" key="4">
    <source>
        <dbReference type="ARBA" id="ARBA00022538"/>
    </source>
</evidence>
<feature type="transmembrane region" description="Helical" evidence="17">
    <location>
        <begin position="68"/>
        <end position="89"/>
    </location>
</feature>
<keyword evidence="8 17" id="KW-1133">Transmembrane helix</keyword>
<evidence type="ECO:0000313" key="18">
    <source>
        <dbReference type="EMBL" id="KNC53126.1"/>
    </source>
</evidence>
<dbReference type="Proteomes" id="UP000054408">
    <property type="component" value="Unassembled WGS sequence"/>
</dbReference>
<dbReference type="PANTHER" id="PTHR31462:SF5">
    <property type="entry name" value="ENDOSOMAL_LYSOSOMAL PROTON CHANNEL TMEM175"/>
    <property type="match status" value="1"/>
</dbReference>
<dbReference type="InterPro" id="IPR010617">
    <property type="entry name" value="TMEM175-like"/>
</dbReference>
<sequence length="512" mass="54795">MPHEHDSLLAARSATAPINSTWEASWSDDEVDSGDGGGGGGEAVTGMRFRAARGCGSGRVRLYDKEPVLSFTDALFSVIATILAATLILSKSQVKDLEHSDTLSFVAALASKVYEGVLLIIVINIVYVYWLRSVRLFSLVESASPLTIAAHMTTILLLGVLPLSASIAASTFVKSEALASYRSLAGTVLITNFLAVALASLATTLAALRFDATFTGGYPLLALRKQEIRVILEVAVHLIILIIALASDTVFPWIYIGYLAIPLAIAAHELYSWSSDHPQFASYRAFIHRVPLVRLNQLADGVFAVVATLIVLDIRIPDDFLSRGYRLDEFLLAAGPRLLGYAFAFVVSGILWYQNRIVFSHCIEHQSLYFFLVTLESLAISSFLPFAASVIVHFPDSRVAACLCIGVVLLASLLQLASLSLAQLMCMLPLASLVAFVVLWISPVAAVCCLALPLPVRLACLFLGATIPRASLDLASRAFSTVRGFASSTPTVSSITSTTAAASLSTDPTPSP</sequence>
<evidence type="ECO:0000256" key="1">
    <source>
        <dbReference type="ARBA" id="ARBA00004141"/>
    </source>
</evidence>
<feature type="transmembrane region" description="Helical" evidence="17">
    <location>
        <begin position="253"/>
        <end position="271"/>
    </location>
</feature>
<dbReference type="EMBL" id="GL349478">
    <property type="protein sequence ID" value="KNC53126.1"/>
    <property type="molecule type" value="Genomic_DNA"/>
</dbReference>
<dbReference type="GeneID" id="25567894"/>
<evidence type="ECO:0000256" key="11">
    <source>
        <dbReference type="ARBA" id="ARBA00023303"/>
    </source>
</evidence>
<proteinExistence type="inferred from homology"/>
<accession>A0A0L0DM91</accession>
<evidence type="ECO:0000256" key="3">
    <source>
        <dbReference type="ARBA" id="ARBA00022448"/>
    </source>
</evidence>
<evidence type="ECO:0000256" key="6">
    <source>
        <dbReference type="ARBA" id="ARBA00022826"/>
    </source>
</evidence>
<evidence type="ECO:0000256" key="15">
    <source>
        <dbReference type="ARBA" id="ARBA00034544"/>
    </source>
</evidence>
<feature type="transmembrane region" description="Helical" evidence="17">
    <location>
        <begin position="292"/>
        <end position="314"/>
    </location>
</feature>
<evidence type="ECO:0000256" key="12">
    <source>
        <dbReference type="ARBA" id="ARBA00024169"/>
    </source>
</evidence>
<feature type="transmembrane region" description="Helical" evidence="17">
    <location>
        <begin position="184"/>
        <end position="208"/>
    </location>
</feature>